<name>A0A4Q9PPH7_9APHY</name>
<organism evidence="1 2">
    <name type="scientific">Dichomitus squalens</name>
    <dbReference type="NCBI Taxonomy" id="114155"/>
    <lineage>
        <taxon>Eukaryota</taxon>
        <taxon>Fungi</taxon>
        <taxon>Dikarya</taxon>
        <taxon>Basidiomycota</taxon>
        <taxon>Agaricomycotina</taxon>
        <taxon>Agaricomycetes</taxon>
        <taxon>Polyporales</taxon>
        <taxon>Polyporaceae</taxon>
        <taxon>Dichomitus</taxon>
    </lineage>
</organism>
<accession>A0A4Q9PPH7</accession>
<proteinExistence type="predicted"/>
<dbReference type="AlphaFoldDB" id="A0A4Q9PPH7"/>
<evidence type="ECO:0000313" key="1">
    <source>
        <dbReference type="EMBL" id="TBU56252.1"/>
    </source>
</evidence>
<gene>
    <name evidence="1" type="ORF">BD310DRAFT_631794</name>
</gene>
<reference evidence="1 2" key="1">
    <citation type="submission" date="2019-01" db="EMBL/GenBank/DDBJ databases">
        <title>Draft genome sequences of three monokaryotic isolates of the white-rot basidiomycete fungus Dichomitus squalens.</title>
        <authorList>
            <consortium name="DOE Joint Genome Institute"/>
            <person name="Lopez S.C."/>
            <person name="Andreopoulos B."/>
            <person name="Pangilinan J."/>
            <person name="Lipzen A."/>
            <person name="Riley R."/>
            <person name="Ahrendt S."/>
            <person name="Ng V."/>
            <person name="Barry K."/>
            <person name="Daum C."/>
            <person name="Grigoriev I.V."/>
            <person name="Hilden K.S."/>
            <person name="Makela M.R."/>
            <person name="de Vries R.P."/>
        </authorList>
    </citation>
    <scope>NUCLEOTIDE SEQUENCE [LARGE SCALE GENOMIC DNA]</scope>
    <source>
        <strain evidence="1 2">CBS 464.89</strain>
    </source>
</reference>
<keyword evidence="2" id="KW-1185">Reference proteome</keyword>
<dbReference type="EMBL" id="ML145154">
    <property type="protein sequence ID" value="TBU56252.1"/>
    <property type="molecule type" value="Genomic_DNA"/>
</dbReference>
<protein>
    <submittedName>
        <fullName evidence="1">Uncharacterized protein</fullName>
    </submittedName>
</protein>
<sequence>MSSTVAGEKSCPRPNAAPSLVQRSFVLAYVTTLVYESRRLPFMILATLAQTLPDLSIPPPLLPLSPLPDLIPATLPPSYLVVSITPQSSHLTLHQHLGYIFNPPPASLGPCHITAASSPSLPSSSWSYGCSCNIDPYMFWFSLLRVASSSIALSCCIFTCLLLCG</sequence>
<evidence type="ECO:0000313" key="2">
    <source>
        <dbReference type="Proteomes" id="UP000292082"/>
    </source>
</evidence>
<dbReference type="Proteomes" id="UP000292082">
    <property type="component" value="Unassembled WGS sequence"/>
</dbReference>